<comment type="function">
    <text evidence="1">Part of the ABC transporter complex LptBFG involved in the translocation of lipopolysaccharide (LPS) from the inner membrane to the outer membrane.</text>
</comment>
<dbReference type="GO" id="GO:0043190">
    <property type="term" value="C:ATP-binding cassette (ABC) transporter complex"/>
    <property type="evidence" value="ECO:0007669"/>
    <property type="project" value="InterPro"/>
</dbReference>
<feature type="transmembrane region" description="Helical" evidence="9">
    <location>
        <begin position="98"/>
        <end position="117"/>
    </location>
</feature>
<evidence type="ECO:0000313" key="11">
    <source>
        <dbReference type="Proteomes" id="UP000265509"/>
    </source>
</evidence>
<dbReference type="EMBL" id="QRAN01000011">
    <property type="protein sequence ID" value="RLQ21593.1"/>
    <property type="molecule type" value="Genomic_DNA"/>
</dbReference>
<comment type="subunit">
    <text evidence="8">Component of the lipopolysaccharide transport and assembly complex. The LptBFG transporter is composed of two ATP-binding proteins (LptB) and two transmembrane proteins (LptF and LptG).</text>
</comment>
<proteinExistence type="inferred from homology"/>
<evidence type="ECO:0000256" key="5">
    <source>
        <dbReference type="ARBA" id="ARBA00022692"/>
    </source>
</evidence>
<organism evidence="10 11">
    <name type="scientific">Seongchinamella sediminis</name>
    <dbReference type="NCBI Taxonomy" id="2283635"/>
    <lineage>
        <taxon>Bacteria</taxon>
        <taxon>Pseudomonadati</taxon>
        <taxon>Pseudomonadota</taxon>
        <taxon>Gammaproteobacteria</taxon>
        <taxon>Cellvibrionales</taxon>
        <taxon>Halieaceae</taxon>
        <taxon>Seongchinamella</taxon>
    </lineage>
</organism>
<sequence length="353" mass="38965">MRKLDRHIGWTVFAAILLVLAIIVGLDAIAAFIDEADDISESYTFARVGMYILLTLPGRLYEFVPFAALIGCMLGLGQLATSSELVVMRAAGVSIGRLVWIAMKPALLIAVLGFALGELVAPRTEQLAETNRAMAQNPGESFGGRHGIWNREGNTFLHFNALEADGVVHGITMLEFDQDLVMEYALRARRATFEGDYWTMEEVVMTRLSSWQATRETHQSMRWDTGITPELLTVMAVEPEYLPISDLYRYSRYLQSQGLDSDDYQLALWRKILQPVAIGALVLVAISFIFGPLREGTMGFRIFAGVIVGIVFRTSQDLLGPASLVFGFAPIYAALVPVLLCVLAGLLLLARAR</sequence>
<feature type="transmembrane region" description="Helical" evidence="9">
    <location>
        <begin position="272"/>
        <end position="291"/>
    </location>
</feature>
<dbReference type="Pfam" id="PF03739">
    <property type="entry name" value="LptF_LptG"/>
    <property type="match status" value="1"/>
</dbReference>
<evidence type="ECO:0000256" key="3">
    <source>
        <dbReference type="ARBA" id="ARBA00007725"/>
    </source>
</evidence>
<dbReference type="InterPro" id="IPR030923">
    <property type="entry name" value="LptG"/>
</dbReference>
<dbReference type="GO" id="GO:0055085">
    <property type="term" value="P:transmembrane transport"/>
    <property type="evidence" value="ECO:0007669"/>
    <property type="project" value="InterPro"/>
</dbReference>
<dbReference type="RefSeq" id="WP_117954604.1">
    <property type="nucleotide sequence ID" value="NZ_QRAN01000011.1"/>
</dbReference>
<dbReference type="InterPro" id="IPR005495">
    <property type="entry name" value="LptG/LptF_permease"/>
</dbReference>
<protein>
    <submittedName>
        <fullName evidence="10">LPS export ABC transporter permease LptG</fullName>
    </submittedName>
</protein>
<keyword evidence="11" id="KW-1185">Reference proteome</keyword>
<comment type="caution">
    <text evidence="10">The sequence shown here is derived from an EMBL/GenBank/DDBJ whole genome shotgun (WGS) entry which is preliminary data.</text>
</comment>
<evidence type="ECO:0000256" key="6">
    <source>
        <dbReference type="ARBA" id="ARBA00022989"/>
    </source>
</evidence>
<evidence type="ECO:0000256" key="9">
    <source>
        <dbReference type="SAM" id="Phobius"/>
    </source>
</evidence>
<dbReference type="OrthoDB" id="9776227at2"/>
<evidence type="ECO:0000313" key="10">
    <source>
        <dbReference type="EMBL" id="RLQ21593.1"/>
    </source>
</evidence>
<evidence type="ECO:0000256" key="1">
    <source>
        <dbReference type="ARBA" id="ARBA00002265"/>
    </source>
</evidence>
<evidence type="ECO:0000256" key="7">
    <source>
        <dbReference type="ARBA" id="ARBA00023136"/>
    </source>
</evidence>
<name>A0A3L7DZN3_9GAMM</name>
<keyword evidence="6 9" id="KW-1133">Transmembrane helix</keyword>
<reference evidence="10 11" key="1">
    <citation type="submission" date="2018-07" db="EMBL/GenBank/DDBJ databases">
        <title>Halioglobus sp. genome submission.</title>
        <authorList>
            <person name="Ye M.-Q."/>
            <person name="Du Z.-J."/>
        </authorList>
    </citation>
    <scope>NUCLEOTIDE SEQUENCE [LARGE SCALE GENOMIC DNA]</scope>
    <source>
        <strain evidence="10 11">U0301</strain>
    </source>
</reference>
<feature type="transmembrane region" description="Helical" evidence="9">
    <location>
        <begin position="63"/>
        <end position="86"/>
    </location>
</feature>
<dbReference type="AlphaFoldDB" id="A0A3L7DZN3"/>
<feature type="transmembrane region" description="Helical" evidence="9">
    <location>
        <begin position="327"/>
        <end position="350"/>
    </location>
</feature>
<keyword evidence="7 9" id="KW-0472">Membrane</keyword>
<evidence type="ECO:0000256" key="8">
    <source>
        <dbReference type="ARBA" id="ARBA00026081"/>
    </source>
</evidence>
<dbReference type="Proteomes" id="UP000265509">
    <property type="component" value="Unassembled WGS sequence"/>
</dbReference>
<dbReference type="NCBIfam" id="TIGR04408">
    <property type="entry name" value="LptG_lptG"/>
    <property type="match status" value="1"/>
</dbReference>
<feature type="transmembrane region" description="Helical" evidence="9">
    <location>
        <begin position="298"/>
        <end position="315"/>
    </location>
</feature>
<comment type="similarity">
    <text evidence="3">Belongs to the LptF/LptG family.</text>
</comment>
<dbReference type="GO" id="GO:0015920">
    <property type="term" value="P:lipopolysaccharide transport"/>
    <property type="evidence" value="ECO:0007669"/>
    <property type="project" value="TreeGrafter"/>
</dbReference>
<comment type="subcellular location">
    <subcellularLocation>
        <location evidence="2">Cell membrane</location>
        <topology evidence="2">Multi-pass membrane protein</topology>
    </subcellularLocation>
</comment>
<gene>
    <name evidence="10" type="primary">lptG</name>
    <name evidence="10" type="ORF">DWB85_11260</name>
</gene>
<feature type="transmembrane region" description="Helical" evidence="9">
    <location>
        <begin position="12"/>
        <end position="33"/>
    </location>
</feature>
<dbReference type="PANTHER" id="PTHR33529">
    <property type="entry name" value="SLR0882 PROTEIN-RELATED"/>
    <property type="match status" value="1"/>
</dbReference>
<accession>A0A3L7DZN3</accession>
<evidence type="ECO:0000256" key="2">
    <source>
        <dbReference type="ARBA" id="ARBA00004651"/>
    </source>
</evidence>
<keyword evidence="5 9" id="KW-0812">Transmembrane</keyword>
<evidence type="ECO:0000256" key="4">
    <source>
        <dbReference type="ARBA" id="ARBA00022475"/>
    </source>
</evidence>
<dbReference type="PANTHER" id="PTHR33529:SF2">
    <property type="entry name" value="LIPOPOLYSACCHARIDE EXPORT SYSTEM PERMEASE PROTEIN LPTG"/>
    <property type="match status" value="1"/>
</dbReference>
<keyword evidence="4" id="KW-1003">Cell membrane</keyword>